<accession>A0AAV4MAX9</accession>
<gene>
    <name evidence="2" type="ORF">CEXT_695351</name>
</gene>
<feature type="region of interest" description="Disordered" evidence="1">
    <location>
        <begin position="1"/>
        <end position="31"/>
    </location>
</feature>
<reference evidence="2 3" key="1">
    <citation type="submission" date="2021-06" db="EMBL/GenBank/DDBJ databases">
        <title>Caerostris extrusa draft genome.</title>
        <authorList>
            <person name="Kono N."/>
            <person name="Arakawa K."/>
        </authorList>
    </citation>
    <scope>NUCLEOTIDE SEQUENCE [LARGE SCALE GENOMIC DNA]</scope>
</reference>
<proteinExistence type="predicted"/>
<organism evidence="2 3">
    <name type="scientific">Caerostris extrusa</name>
    <name type="common">Bark spider</name>
    <name type="synonym">Caerostris bankana</name>
    <dbReference type="NCBI Taxonomy" id="172846"/>
    <lineage>
        <taxon>Eukaryota</taxon>
        <taxon>Metazoa</taxon>
        <taxon>Ecdysozoa</taxon>
        <taxon>Arthropoda</taxon>
        <taxon>Chelicerata</taxon>
        <taxon>Arachnida</taxon>
        <taxon>Araneae</taxon>
        <taxon>Araneomorphae</taxon>
        <taxon>Entelegynae</taxon>
        <taxon>Araneoidea</taxon>
        <taxon>Araneidae</taxon>
        <taxon>Caerostris</taxon>
    </lineage>
</organism>
<protein>
    <submittedName>
        <fullName evidence="2">Uncharacterized protein</fullName>
    </submittedName>
</protein>
<dbReference type="AlphaFoldDB" id="A0AAV4MAX9"/>
<name>A0AAV4MAX9_CAEEX</name>
<dbReference type="EMBL" id="BPLR01002068">
    <property type="protein sequence ID" value="GIX69598.1"/>
    <property type="molecule type" value="Genomic_DNA"/>
</dbReference>
<sequence>MASDYQGPLVKAHGRREPSFTLPFKSGHPSSLPRDLSPAQIREGQLILGPVCFHALHLAVITRPPAFSSNWLLEGLFARLVTFSRPLFFWGLR</sequence>
<evidence type="ECO:0000313" key="2">
    <source>
        <dbReference type="EMBL" id="GIX69598.1"/>
    </source>
</evidence>
<comment type="caution">
    <text evidence="2">The sequence shown here is derived from an EMBL/GenBank/DDBJ whole genome shotgun (WGS) entry which is preliminary data.</text>
</comment>
<evidence type="ECO:0000313" key="3">
    <source>
        <dbReference type="Proteomes" id="UP001054945"/>
    </source>
</evidence>
<dbReference type="Proteomes" id="UP001054945">
    <property type="component" value="Unassembled WGS sequence"/>
</dbReference>
<keyword evidence="3" id="KW-1185">Reference proteome</keyword>
<evidence type="ECO:0000256" key="1">
    <source>
        <dbReference type="SAM" id="MobiDB-lite"/>
    </source>
</evidence>